<dbReference type="Pfam" id="PF00883">
    <property type="entry name" value="Peptidase_M17"/>
    <property type="match status" value="1"/>
</dbReference>
<keyword evidence="8" id="KW-0464">Manganese</keyword>
<evidence type="ECO:0000256" key="7">
    <source>
        <dbReference type="ARBA" id="ARBA00049972"/>
    </source>
</evidence>
<dbReference type="InterPro" id="IPR008283">
    <property type="entry name" value="Peptidase_M17_N"/>
</dbReference>
<dbReference type="Pfam" id="PF02789">
    <property type="entry name" value="Peptidase_M17_N"/>
    <property type="match status" value="1"/>
</dbReference>
<dbReference type="GO" id="GO:0070006">
    <property type="term" value="F:metalloaminopeptidase activity"/>
    <property type="evidence" value="ECO:0007669"/>
    <property type="project" value="InterPro"/>
</dbReference>
<dbReference type="GO" id="GO:0005737">
    <property type="term" value="C:cytoplasm"/>
    <property type="evidence" value="ECO:0007669"/>
    <property type="project" value="UniProtKB-SubCell"/>
</dbReference>
<evidence type="ECO:0000313" key="11">
    <source>
        <dbReference type="Proteomes" id="UP000295578"/>
    </source>
</evidence>
<feature type="binding site" evidence="8">
    <location>
        <position position="356"/>
    </location>
    <ligand>
        <name>Mn(2+)</name>
        <dbReference type="ChEBI" id="CHEBI:29035"/>
        <label>1</label>
    </ligand>
</feature>
<gene>
    <name evidence="8" type="primary">pepA</name>
    <name evidence="10" type="ORF">E1293_36355</name>
</gene>
<dbReference type="SUPFAM" id="SSF53187">
    <property type="entry name" value="Zn-dependent exopeptidases"/>
    <property type="match status" value="1"/>
</dbReference>
<dbReference type="InterPro" id="IPR000819">
    <property type="entry name" value="Peptidase_M17_C"/>
</dbReference>
<dbReference type="Proteomes" id="UP000295578">
    <property type="component" value="Unassembled WGS sequence"/>
</dbReference>
<comment type="subcellular location">
    <subcellularLocation>
        <location evidence="8">Cytoplasm</location>
    </subcellularLocation>
</comment>
<evidence type="ECO:0000256" key="6">
    <source>
        <dbReference type="ARBA" id="ARBA00022801"/>
    </source>
</evidence>
<keyword evidence="5 8" id="KW-0645">Protease</keyword>
<feature type="binding site" evidence="8">
    <location>
        <position position="277"/>
    </location>
    <ligand>
        <name>Mn(2+)</name>
        <dbReference type="ChEBI" id="CHEBI:29035"/>
        <label>1</label>
    </ligand>
</feature>
<dbReference type="NCBIfam" id="NF002073">
    <property type="entry name" value="PRK00913.1-2"/>
    <property type="match status" value="1"/>
</dbReference>
<feature type="binding site" evidence="8">
    <location>
        <position position="295"/>
    </location>
    <ligand>
        <name>Mn(2+)</name>
        <dbReference type="ChEBI" id="CHEBI:29035"/>
        <label>2</label>
    </ligand>
</feature>
<dbReference type="RefSeq" id="WP_132202891.1">
    <property type="nucleotide sequence ID" value="NZ_SMKY01000259.1"/>
</dbReference>
<evidence type="ECO:0000256" key="4">
    <source>
        <dbReference type="ARBA" id="ARBA00022438"/>
    </source>
</evidence>
<keyword evidence="11" id="KW-1185">Reference proteome</keyword>
<dbReference type="HAMAP" id="MF_00181">
    <property type="entry name" value="Cytosol_peptidase_M17"/>
    <property type="match status" value="1"/>
</dbReference>
<evidence type="ECO:0000256" key="5">
    <source>
        <dbReference type="ARBA" id="ARBA00022670"/>
    </source>
</evidence>
<dbReference type="Gene3D" id="3.40.220.10">
    <property type="entry name" value="Leucine Aminopeptidase, subunit E, domain 1"/>
    <property type="match status" value="1"/>
</dbReference>
<feature type="active site" evidence="8">
    <location>
        <position position="284"/>
    </location>
</feature>
<feature type="binding site" evidence="8">
    <location>
        <position position="277"/>
    </location>
    <ligand>
        <name>Mn(2+)</name>
        <dbReference type="ChEBI" id="CHEBI:29035"/>
        <label>2</label>
    </ligand>
</feature>
<dbReference type="PANTHER" id="PTHR11963:SF23">
    <property type="entry name" value="CYTOSOL AMINOPEPTIDASE"/>
    <property type="match status" value="1"/>
</dbReference>
<evidence type="ECO:0000256" key="2">
    <source>
        <dbReference type="ARBA" id="ARBA00000967"/>
    </source>
</evidence>
<dbReference type="InterPro" id="IPR023042">
    <property type="entry name" value="Peptidase_M17_leu_NH2_pept"/>
</dbReference>
<feature type="binding site" evidence="8">
    <location>
        <position position="356"/>
    </location>
    <ligand>
        <name>Mn(2+)</name>
        <dbReference type="ChEBI" id="CHEBI:29035"/>
        <label>2</label>
    </ligand>
</feature>
<comment type="catalytic activity">
    <reaction evidence="1 8">
        <text>Release of an N-terminal amino acid, Xaa-|-Yaa-, in which Xaa is preferably Leu, but may be other amino acids including Pro although not Arg or Lys, and Yaa may be Pro. Amino acid amides and methyl esters are also readily hydrolyzed, but rates on arylamides are exceedingly low.</text>
        <dbReference type="EC" id="3.4.11.1"/>
    </reaction>
</comment>
<feature type="binding site" evidence="8">
    <location>
        <position position="354"/>
    </location>
    <ligand>
        <name>Mn(2+)</name>
        <dbReference type="ChEBI" id="CHEBI:29035"/>
        <label>1</label>
    </ligand>
</feature>
<dbReference type="Gene3D" id="3.40.630.10">
    <property type="entry name" value="Zn peptidases"/>
    <property type="match status" value="1"/>
</dbReference>
<feature type="binding site" evidence="8">
    <location>
        <position position="272"/>
    </location>
    <ligand>
        <name>Mn(2+)</name>
        <dbReference type="ChEBI" id="CHEBI:29035"/>
        <label>2</label>
    </ligand>
</feature>
<evidence type="ECO:0000256" key="3">
    <source>
        <dbReference type="ARBA" id="ARBA00009528"/>
    </source>
</evidence>
<dbReference type="AlphaFoldDB" id="A0A4R5AD51"/>
<dbReference type="PROSITE" id="PS00631">
    <property type="entry name" value="CYTOSOL_AP"/>
    <property type="match status" value="1"/>
</dbReference>
<dbReference type="GO" id="GO:0030145">
    <property type="term" value="F:manganese ion binding"/>
    <property type="evidence" value="ECO:0007669"/>
    <property type="project" value="UniProtKB-UniRule"/>
</dbReference>
<keyword evidence="8" id="KW-0963">Cytoplasm</keyword>
<sequence>MLDPKGRNRSPGGLTSAYVTSISLDSADLASLDADAIVIGVTPAAAGAAPAAGAGALDRAMDGRLADALAALGATGKAGEVTRLPSLGAVTAKVIVAVGLGEDPSAEDLRRAAGAAVRSLAGTARVAVALPAADAAGVEAVALGALLGAYSFDSFRTGDGHKSPVEEIRLAGAAAESAAVDRAKTLAASVKLVRDLVNTPPSHLTPEDLAGEAERVAAESGLGIEVLDEKALVEGGYGGIAGVGQGSVNPPRLVRLAYTHPEASKTLALVGKGITFDSGGLSLKPAEAMDWMKSDMGGAAAVLGALAAIAEIGPEVNVVGYLAIAENMPSGTAQRPSDVLRIYGGKTVEVLNTDAEGRLVLADAIVRAGEDSPDLIVDVATLTGAQLVALGTRTTGVMANDDDVREKVVAAAGRAGEPSWGMPLPAELRKGLDSAVADIANISGERWGGMLVAGTFLKEFVPDGVKWAHLDIAGPSFNKGEPYGYTPKGGTGAAARTLVQLAEDVAAGVL</sequence>
<feature type="active site" evidence="8">
    <location>
        <position position="358"/>
    </location>
</feature>
<dbReference type="EMBL" id="SMKY01000259">
    <property type="protein sequence ID" value="TDD69019.1"/>
    <property type="molecule type" value="Genomic_DNA"/>
</dbReference>
<dbReference type="PANTHER" id="PTHR11963">
    <property type="entry name" value="LEUCINE AMINOPEPTIDASE-RELATED"/>
    <property type="match status" value="1"/>
</dbReference>
<comment type="caution">
    <text evidence="10">The sequence shown here is derived from an EMBL/GenBank/DDBJ whole genome shotgun (WGS) entry which is preliminary data.</text>
</comment>
<organism evidence="10 11">
    <name type="scientific">Actinomadura darangshiensis</name>
    <dbReference type="NCBI Taxonomy" id="705336"/>
    <lineage>
        <taxon>Bacteria</taxon>
        <taxon>Bacillati</taxon>
        <taxon>Actinomycetota</taxon>
        <taxon>Actinomycetes</taxon>
        <taxon>Streptosporangiales</taxon>
        <taxon>Thermomonosporaceae</taxon>
        <taxon>Actinomadura</taxon>
    </lineage>
</organism>
<evidence type="ECO:0000259" key="9">
    <source>
        <dbReference type="PROSITE" id="PS00631"/>
    </source>
</evidence>
<reference evidence="10 11" key="1">
    <citation type="submission" date="2019-03" db="EMBL/GenBank/DDBJ databases">
        <title>Draft genome sequences of novel Actinobacteria.</title>
        <authorList>
            <person name="Sahin N."/>
            <person name="Ay H."/>
            <person name="Saygin H."/>
        </authorList>
    </citation>
    <scope>NUCLEOTIDE SEQUENCE [LARGE SCALE GENOMIC DNA]</scope>
    <source>
        <strain evidence="10 11">DSM 45941</strain>
    </source>
</reference>
<dbReference type="EC" id="3.4.11.10" evidence="8"/>
<name>A0A4R5AD51_9ACTN</name>
<accession>A0A4R5AD51</accession>
<dbReference type="InterPro" id="IPR011356">
    <property type="entry name" value="Leucine_aapep/pepB"/>
</dbReference>
<evidence type="ECO:0000313" key="10">
    <source>
        <dbReference type="EMBL" id="TDD69019.1"/>
    </source>
</evidence>
<dbReference type="SUPFAM" id="SSF52949">
    <property type="entry name" value="Macro domain-like"/>
    <property type="match status" value="1"/>
</dbReference>
<comment type="function">
    <text evidence="7 8">Presumably involved in the processing and regular turnover of intracellular proteins. Catalyzes the removal of unsubstituted N-terminal amino acids from various peptides.</text>
</comment>
<feature type="domain" description="Cytosol aminopeptidase" evidence="9">
    <location>
        <begin position="352"/>
        <end position="359"/>
    </location>
</feature>
<keyword evidence="6 8" id="KW-0378">Hydrolase</keyword>
<dbReference type="PRINTS" id="PR00481">
    <property type="entry name" value="LAMNOPPTDASE"/>
</dbReference>
<keyword evidence="4 8" id="KW-0031">Aminopeptidase</keyword>
<protein>
    <recommendedName>
        <fullName evidence="8">Probable cytosol aminopeptidase</fullName>
        <ecNumber evidence="8">3.4.11.1</ecNumber>
    </recommendedName>
    <alternativeName>
        <fullName evidence="8">Leucine aminopeptidase</fullName>
        <shortName evidence="8">LAP</shortName>
        <ecNumber evidence="8">3.4.11.10</ecNumber>
    </alternativeName>
    <alternativeName>
        <fullName evidence="8">Leucyl aminopeptidase</fullName>
    </alternativeName>
</protein>
<dbReference type="EC" id="3.4.11.1" evidence="8"/>
<dbReference type="OrthoDB" id="9809354at2"/>
<dbReference type="InterPro" id="IPR043472">
    <property type="entry name" value="Macro_dom-like"/>
</dbReference>
<dbReference type="CDD" id="cd00433">
    <property type="entry name" value="Peptidase_M17"/>
    <property type="match status" value="1"/>
</dbReference>
<comment type="cofactor">
    <cofactor evidence="8">
        <name>Mn(2+)</name>
        <dbReference type="ChEBI" id="CHEBI:29035"/>
    </cofactor>
    <text evidence="8">Binds 2 manganese ions per subunit.</text>
</comment>
<comment type="catalytic activity">
    <reaction evidence="2 8">
        <text>Release of an N-terminal amino acid, preferentially leucine, but not glutamic or aspartic acids.</text>
        <dbReference type="EC" id="3.4.11.10"/>
    </reaction>
</comment>
<keyword evidence="8" id="KW-0479">Metal-binding</keyword>
<evidence type="ECO:0000256" key="1">
    <source>
        <dbReference type="ARBA" id="ARBA00000135"/>
    </source>
</evidence>
<comment type="similarity">
    <text evidence="3 8">Belongs to the peptidase M17 family.</text>
</comment>
<proteinExistence type="inferred from homology"/>
<dbReference type="GO" id="GO:0006508">
    <property type="term" value="P:proteolysis"/>
    <property type="evidence" value="ECO:0007669"/>
    <property type="project" value="UniProtKB-KW"/>
</dbReference>
<evidence type="ECO:0000256" key="8">
    <source>
        <dbReference type="HAMAP-Rule" id="MF_00181"/>
    </source>
</evidence>